<organism evidence="3 4">
    <name type="scientific">Chryseobacterium camelliae</name>
    <dbReference type="NCBI Taxonomy" id="1265445"/>
    <lineage>
        <taxon>Bacteria</taxon>
        <taxon>Pseudomonadati</taxon>
        <taxon>Bacteroidota</taxon>
        <taxon>Flavobacteriia</taxon>
        <taxon>Flavobacteriales</taxon>
        <taxon>Weeksellaceae</taxon>
        <taxon>Chryseobacterium group</taxon>
        <taxon>Chryseobacterium</taxon>
    </lineage>
</organism>
<keyword evidence="2" id="KW-0732">Signal</keyword>
<proteinExistence type="predicted"/>
<protein>
    <recommendedName>
        <fullName evidence="5">Cytochrome C551</fullName>
    </recommendedName>
</protein>
<evidence type="ECO:0000256" key="1">
    <source>
        <dbReference type="SAM" id="MobiDB-lite"/>
    </source>
</evidence>
<dbReference type="PROSITE" id="PS51257">
    <property type="entry name" value="PROKAR_LIPOPROTEIN"/>
    <property type="match status" value="1"/>
</dbReference>
<gene>
    <name evidence="3" type="ORF">PFY12_10400</name>
</gene>
<dbReference type="RefSeq" id="WP_271147858.1">
    <property type="nucleotide sequence ID" value="NZ_CP115859.1"/>
</dbReference>
<feature type="region of interest" description="Disordered" evidence="1">
    <location>
        <begin position="29"/>
        <end position="54"/>
    </location>
</feature>
<name>A0ABY7QLB6_9FLAO</name>
<reference evidence="3 4" key="1">
    <citation type="submission" date="2023-01" db="EMBL/GenBank/DDBJ databases">
        <title>Complete genome of Chryseobacterium camelliae VAN22-5A.</title>
        <authorList>
            <person name="Zong G."/>
            <person name="Cao G."/>
        </authorList>
    </citation>
    <scope>NUCLEOTIDE SEQUENCE [LARGE SCALE GENOMIC DNA]</scope>
    <source>
        <strain evidence="3 4">VAN22-5A</strain>
    </source>
</reference>
<keyword evidence="4" id="KW-1185">Reference proteome</keyword>
<evidence type="ECO:0000256" key="2">
    <source>
        <dbReference type="SAM" id="SignalP"/>
    </source>
</evidence>
<feature type="chain" id="PRO_5047509576" description="Cytochrome C551" evidence="2">
    <location>
        <begin position="21"/>
        <end position="54"/>
    </location>
</feature>
<evidence type="ECO:0000313" key="3">
    <source>
        <dbReference type="EMBL" id="WBV59468.1"/>
    </source>
</evidence>
<dbReference type="Proteomes" id="UP001210978">
    <property type="component" value="Chromosome"/>
</dbReference>
<evidence type="ECO:0000313" key="4">
    <source>
        <dbReference type="Proteomes" id="UP001210978"/>
    </source>
</evidence>
<dbReference type="EMBL" id="CP115859">
    <property type="protein sequence ID" value="WBV59468.1"/>
    <property type="molecule type" value="Genomic_DNA"/>
</dbReference>
<feature type="signal peptide" evidence="2">
    <location>
        <begin position="1"/>
        <end position="20"/>
    </location>
</feature>
<sequence>MKKMFSFLGSLIIISILLLACSTSENEIESSSIDSKEKISTNNSMNRSADDDMG</sequence>
<evidence type="ECO:0008006" key="5">
    <source>
        <dbReference type="Google" id="ProtNLM"/>
    </source>
</evidence>
<accession>A0ABY7QLB6</accession>